<keyword evidence="3" id="KW-0238">DNA-binding</keyword>
<evidence type="ECO:0000256" key="1">
    <source>
        <dbReference type="ARBA" id="ARBA00022491"/>
    </source>
</evidence>
<keyword evidence="1" id="KW-0678">Repressor</keyword>
<dbReference type="InterPro" id="IPR009061">
    <property type="entry name" value="DNA-bd_dom_put_sf"/>
</dbReference>
<dbReference type="PANTHER" id="PTHR30204:SF69">
    <property type="entry name" value="MERR-FAMILY TRANSCRIPTIONAL REGULATOR"/>
    <property type="match status" value="1"/>
</dbReference>
<evidence type="ECO:0000256" key="4">
    <source>
        <dbReference type="ARBA" id="ARBA00023163"/>
    </source>
</evidence>
<dbReference type="SUPFAM" id="SSF46955">
    <property type="entry name" value="Putative DNA-binding domain"/>
    <property type="match status" value="1"/>
</dbReference>
<dbReference type="Gene3D" id="1.10.1240.10">
    <property type="entry name" value="Methionine synthase domain"/>
    <property type="match status" value="1"/>
</dbReference>
<dbReference type="Gene3D" id="3.40.50.280">
    <property type="entry name" value="Cobalamin-binding domain"/>
    <property type="match status" value="1"/>
</dbReference>
<dbReference type="SMART" id="SM00422">
    <property type="entry name" value="HTH_MERR"/>
    <property type="match status" value="1"/>
</dbReference>
<evidence type="ECO:0000259" key="5">
    <source>
        <dbReference type="PROSITE" id="PS50937"/>
    </source>
</evidence>
<name>A0ABW3CTX4_9FLAO</name>
<evidence type="ECO:0000256" key="2">
    <source>
        <dbReference type="ARBA" id="ARBA00023015"/>
    </source>
</evidence>
<keyword evidence="4" id="KW-0804">Transcription</keyword>
<reference evidence="7" key="1">
    <citation type="journal article" date="2019" name="Int. J. Syst. Evol. Microbiol.">
        <title>The Global Catalogue of Microorganisms (GCM) 10K type strain sequencing project: providing services to taxonomists for standard genome sequencing and annotation.</title>
        <authorList>
            <consortium name="The Broad Institute Genomics Platform"/>
            <consortium name="The Broad Institute Genome Sequencing Center for Infectious Disease"/>
            <person name="Wu L."/>
            <person name="Ma J."/>
        </authorList>
    </citation>
    <scope>NUCLEOTIDE SEQUENCE [LARGE SCALE GENOMIC DNA]</scope>
    <source>
        <strain evidence="7">CCUG 62952</strain>
    </source>
</reference>
<keyword evidence="2" id="KW-0805">Transcription regulation</keyword>
<gene>
    <name evidence="6" type="ORF">ACFQ1M_03310</name>
</gene>
<comment type="caution">
    <text evidence="6">The sequence shown here is derived from an EMBL/GenBank/DDBJ whole genome shotgun (WGS) entry which is preliminary data.</text>
</comment>
<dbReference type="RefSeq" id="WP_386403838.1">
    <property type="nucleotide sequence ID" value="NZ_JBHTJH010000004.1"/>
</dbReference>
<keyword evidence="7" id="KW-1185">Reference proteome</keyword>
<dbReference type="InterPro" id="IPR047057">
    <property type="entry name" value="MerR_fam"/>
</dbReference>
<accession>A0ABW3CTX4</accession>
<dbReference type="Pfam" id="PF13411">
    <property type="entry name" value="MerR_1"/>
    <property type="match status" value="1"/>
</dbReference>
<dbReference type="CDD" id="cd01104">
    <property type="entry name" value="HTH_MlrA-CarA"/>
    <property type="match status" value="1"/>
</dbReference>
<organism evidence="6 7">
    <name type="scientific">Sungkyunkwania multivorans</name>
    <dbReference type="NCBI Taxonomy" id="1173618"/>
    <lineage>
        <taxon>Bacteria</taxon>
        <taxon>Pseudomonadati</taxon>
        <taxon>Bacteroidota</taxon>
        <taxon>Flavobacteriia</taxon>
        <taxon>Flavobacteriales</taxon>
        <taxon>Flavobacteriaceae</taxon>
        <taxon>Sungkyunkwania</taxon>
    </lineage>
</organism>
<dbReference type="Proteomes" id="UP001596978">
    <property type="component" value="Unassembled WGS sequence"/>
</dbReference>
<dbReference type="InterPro" id="IPR003759">
    <property type="entry name" value="Cbl-bd_cap"/>
</dbReference>
<dbReference type="PANTHER" id="PTHR30204">
    <property type="entry name" value="REDOX-CYCLING DRUG-SENSING TRANSCRIPTIONAL ACTIVATOR SOXR"/>
    <property type="match status" value="1"/>
</dbReference>
<dbReference type="Pfam" id="PF02607">
    <property type="entry name" value="B12-binding_2"/>
    <property type="match status" value="1"/>
</dbReference>
<dbReference type="InterPro" id="IPR036594">
    <property type="entry name" value="Meth_synthase_dom"/>
</dbReference>
<evidence type="ECO:0000256" key="3">
    <source>
        <dbReference type="ARBA" id="ARBA00023125"/>
    </source>
</evidence>
<proteinExistence type="predicted"/>
<evidence type="ECO:0000313" key="6">
    <source>
        <dbReference type="EMBL" id="MFD0861224.1"/>
    </source>
</evidence>
<feature type="domain" description="HTH merR-type" evidence="5">
    <location>
        <begin position="7"/>
        <end position="76"/>
    </location>
</feature>
<sequence>MNSVKKSFSIKDLENLSGIKAHTIRIWEKRYNLLTPERTDTNIRNYDLKNLQKLLNITLLYNNGYKISKIAKIPEERIPIIVREIVSENSVKNQSINAFKLSMINFDQSLFYSTYNSLLAEKSFREIFYEIFIPLLNELGLLWQTDTISPAHEHFITGLIKQKILINTEKLQMAEPSNRSKVFVLYLPDNEIHEIGLLYLNYEVILHGYQSIYLGQTVPLESLSDLLKYYDSLNFVSYFTVTPTKDRLDGYLKEFIDLIGSNKDNHLWILGHQTQYIDQASLQPNIKIFGSITEVVKEL</sequence>
<protein>
    <submittedName>
        <fullName evidence="6">MerR family transcriptional regulator</fullName>
    </submittedName>
</protein>
<dbReference type="Gene3D" id="1.10.1660.10">
    <property type="match status" value="1"/>
</dbReference>
<dbReference type="EMBL" id="JBHTJH010000004">
    <property type="protein sequence ID" value="MFD0861224.1"/>
    <property type="molecule type" value="Genomic_DNA"/>
</dbReference>
<dbReference type="PROSITE" id="PS50937">
    <property type="entry name" value="HTH_MERR_2"/>
    <property type="match status" value="1"/>
</dbReference>
<dbReference type="InterPro" id="IPR000551">
    <property type="entry name" value="MerR-type_HTH_dom"/>
</dbReference>
<evidence type="ECO:0000313" key="7">
    <source>
        <dbReference type="Proteomes" id="UP001596978"/>
    </source>
</evidence>